<dbReference type="EMBL" id="JAVFWL010000006">
    <property type="protein sequence ID" value="KAK6767101.1"/>
    <property type="molecule type" value="Genomic_DNA"/>
</dbReference>
<dbReference type="Proteomes" id="UP001303046">
    <property type="component" value="Unassembled WGS sequence"/>
</dbReference>
<dbReference type="Gene3D" id="3.30.70.270">
    <property type="match status" value="1"/>
</dbReference>
<dbReference type="Pfam" id="PF00078">
    <property type="entry name" value="RVT_1"/>
    <property type="match status" value="1"/>
</dbReference>
<sequence>MDALVTGIDRTAAYLDDIWVTGRTFGKHNARLEAAFKGIQDYGFRVRFDKCAFLQTEITYLGFVIHAQGRRPIQKRSKIRKDPEDTRSERCQSTSLFSGTHQFLRKIRQGSPQSTCSFGHLRKRMLSTHGHRSLSLSSTRLRQS</sequence>
<dbReference type="InterPro" id="IPR043128">
    <property type="entry name" value="Rev_trsase/Diguanyl_cyclase"/>
</dbReference>
<reference evidence="4 5" key="1">
    <citation type="submission" date="2023-08" db="EMBL/GenBank/DDBJ databases">
        <title>A Necator americanus chromosomal reference genome.</title>
        <authorList>
            <person name="Ilik V."/>
            <person name="Petrzelkova K.J."/>
            <person name="Pardy F."/>
            <person name="Fuh T."/>
            <person name="Niatou-Singa F.S."/>
            <person name="Gouil Q."/>
            <person name="Baker L."/>
            <person name="Ritchie M.E."/>
            <person name="Jex A.R."/>
            <person name="Gazzola D."/>
            <person name="Li H."/>
            <person name="Toshio Fujiwara R."/>
            <person name="Zhan B."/>
            <person name="Aroian R.V."/>
            <person name="Pafco B."/>
            <person name="Schwarz E.M."/>
        </authorList>
    </citation>
    <scope>NUCLEOTIDE SEQUENCE [LARGE SCALE GENOMIC DNA]</scope>
    <source>
        <strain evidence="4 5">Aroian</strain>
        <tissue evidence="4">Whole animal</tissue>
    </source>
</reference>
<evidence type="ECO:0000313" key="3">
    <source>
        <dbReference type="EMBL" id="KAK6767101.1"/>
    </source>
</evidence>
<evidence type="ECO:0000256" key="1">
    <source>
        <dbReference type="SAM" id="MobiDB-lite"/>
    </source>
</evidence>
<evidence type="ECO:0000313" key="4">
    <source>
        <dbReference type="EMBL" id="KAK6767261.1"/>
    </source>
</evidence>
<feature type="region of interest" description="Disordered" evidence="1">
    <location>
        <begin position="72"/>
        <end position="92"/>
    </location>
</feature>
<dbReference type="InterPro" id="IPR050951">
    <property type="entry name" value="Retrovirus_Pol_polyprotein"/>
</dbReference>
<protein>
    <recommendedName>
        <fullName evidence="2">Reverse transcriptase domain-containing protein</fullName>
    </recommendedName>
</protein>
<dbReference type="InterPro" id="IPR000477">
    <property type="entry name" value="RT_dom"/>
</dbReference>
<dbReference type="InterPro" id="IPR043502">
    <property type="entry name" value="DNA/RNA_pol_sf"/>
</dbReference>
<evidence type="ECO:0000313" key="5">
    <source>
        <dbReference type="Proteomes" id="UP001303046"/>
    </source>
</evidence>
<dbReference type="SUPFAM" id="SSF56672">
    <property type="entry name" value="DNA/RNA polymerases"/>
    <property type="match status" value="1"/>
</dbReference>
<dbReference type="EMBL" id="JAVFWL010000007">
    <property type="protein sequence ID" value="KAK6767261.1"/>
    <property type="molecule type" value="Genomic_DNA"/>
</dbReference>
<dbReference type="PANTHER" id="PTHR37984:SF5">
    <property type="entry name" value="PROTEIN NYNRIN-LIKE"/>
    <property type="match status" value="1"/>
</dbReference>
<evidence type="ECO:0000259" key="2">
    <source>
        <dbReference type="PROSITE" id="PS50878"/>
    </source>
</evidence>
<proteinExistence type="predicted"/>
<feature type="compositionally biased region" description="Basic and acidic residues" evidence="1">
    <location>
        <begin position="80"/>
        <end position="90"/>
    </location>
</feature>
<comment type="caution">
    <text evidence="4">The sequence shown here is derived from an EMBL/GenBank/DDBJ whole genome shotgun (WGS) entry which is preliminary data.</text>
</comment>
<keyword evidence="5" id="KW-1185">Reference proteome</keyword>
<feature type="domain" description="Reverse transcriptase" evidence="2">
    <location>
        <begin position="1"/>
        <end position="65"/>
    </location>
</feature>
<gene>
    <name evidence="4" type="primary">Necator_2022.05.29.01.07.g48</name>
    <name evidence="3" type="synonym">Necator_chrX.g26567</name>
    <name evidence="3" type="ORF">RB195_026400</name>
    <name evidence="4" type="ORF">RB195_026496</name>
</gene>
<name>A0ABR1EZD8_NECAM</name>
<organism evidence="4 5">
    <name type="scientific">Necator americanus</name>
    <name type="common">Human hookworm</name>
    <dbReference type="NCBI Taxonomy" id="51031"/>
    <lineage>
        <taxon>Eukaryota</taxon>
        <taxon>Metazoa</taxon>
        <taxon>Ecdysozoa</taxon>
        <taxon>Nematoda</taxon>
        <taxon>Chromadorea</taxon>
        <taxon>Rhabditida</taxon>
        <taxon>Rhabditina</taxon>
        <taxon>Rhabditomorpha</taxon>
        <taxon>Strongyloidea</taxon>
        <taxon>Ancylostomatidae</taxon>
        <taxon>Bunostominae</taxon>
        <taxon>Necator</taxon>
    </lineage>
</organism>
<accession>A0ABR1EZD8</accession>
<dbReference type="PANTHER" id="PTHR37984">
    <property type="entry name" value="PROTEIN CBG26694"/>
    <property type="match status" value="1"/>
</dbReference>
<dbReference type="PROSITE" id="PS50878">
    <property type="entry name" value="RT_POL"/>
    <property type="match status" value="1"/>
</dbReference>